<feature type="region of interest" description="Disordered" evidence="7">
    <location>
        <begin position="171"/>
        <end position="208"/>
    </location>
</feature>
<dbReference type="PANTHER" id="PTHR21964">
    <property type="entry name" value="BREAST CANCER METASTASIS-SUPPRESSOR 1"/>
    <property type="match status" value="1"/>
</dbReference>
<protein>
    <recommendedName>
        <fullName evidence="10">Sin3 histone deacetylase corepressor complex component SDS3</fullName>
    </recommendedName>
</protein>
<evidence type="ECO:0000256" key="5">
    <source>
        <dbReference type="ARBA" id="ARBA00023242"/>
    </source>
</evidence>
<evidence type="ECO:0000313" key="8">
    <source>
        <dbReference type="EMBL" id="KAK7572061.1"/>
    </source>
</evidence>
<reference evidence="8 9" key="1">
    <citation type="submission" date="2024-03" db="EMBL/GenBank/DDBJ databases">
        <title>Adaptation during the transition from Ophiocordyceps entomopathogen to insect associate is accompanied by gene loss and intensified selection.</title>
        <authorList>
            <person name="Ward C.M."/>
            <person name="Onetto C.A."/>
            <person name="Borneman A.R."/>
        </authorList>
    </citation>
    <scope>NUCLEOTIDE SEQUENCE [LARGE SCALE GENOMIC DNA]</scope>
    <source>
        <strain evidence="8">AWRI1</strain>
        <tissue evidence="8">Single Adult Female</tissue>
    </source>
</reference>
<comment type="subcellular location">
    <subcellularLocation>
        <location evidence="1">Nucleus</location>
    </subcellularLocation>
</comment>
<dbReference type="GO" id="GO:0010468">
    <property type="term" value="P:regulation of gene expression"/>
    <property type="evidence" value="ECO:0007669"/>
    <property type="project" value="UniProtKB-ARBA"/>
</dbReference>
<sequence length="320" mass="37404">MPHHNVSFFGFKMVKTMLPVHRNKDEYEFHDENNEPAVIVSPSRMPNDDNLVELSVAETEAAKSEGFLEMKEQVYQEKLAGFKKQLQQLKDGSHPEYNRKLKKLEHSYKERLRLNSIWKDHMLQIVDKEFIGEKKTIAKEFEEKKIELKENLISDLEEKRKNIENQRLSIDISGDQVEPKPAMTRKLRRRPNDPLPVPDKRRKNPPTQLNYLLDDRDIDEDLREINSAKFSSKKLGNGSISDKPFTDCRIEDGKLMYEKKWFLRGQPVFIEGRNISKFPAIISAIRTEALWVKKSADGSKFRINLAQLMKGKISIKRRAV</sequence>
<keyword evidence="9" id="KW-1185">Reference proteome</keyword>
<organism evidence="8 9">
    <name type="scientific">Parthenolecanium corni</name>
    <dbReference type="NCBI Taxonomy" id="536013"/>
    <lineage>
        <taxon>Eukaryota</taxon>
        <taxon>Metazoa</taxon>
        <taxon>Ecdysozoa</taxon>
        <taxon>Arthropoda</taxon>
        <taxon>Hexapoda</taxon>
        <taxon>Insecta</taxon>
        <taxon>Pterygota</taxon>
        <taxon>Neoptera</taxon>
        <taxon>Paraneoptera</taxon>
        <taxon>Hemiptera</taxon>
        <taxon>Sternorrhyncha</taxon>
        <taxon>Coccoidea</taxon>
        <taxon>Coccidae</taxon>
        <taxon>Parthenolecanium</taxon>
    </lineage>
</organism>
<dbReference type="AlphaFoldDB" id="A0AAN9T610"/>
<dbReference type="Proteomes" id="UP001367676">
    <property type="component" value="Unassembled WGS sequence"/>
</dbReference>
<evidence type="ECO:0000256" key="2">
    <source>
        <dbReference type="ARBA" id="ARBA00022491"/>
    </source>
</evidence>
<evidence type="ECO:0000256" key="7">
    <source>
        <dbReference type="SAM" id="MobiDB-lite"/>
    </source>
</evidence>
<keyword evidence="3" id="KW-0805">Transcription regulation</keyword>
<evidence type="ECO:0000256" key="4">
    <source>
        <dbReference type="ARBA" id="ARBA00023163"/>
    </source>
</evidence>
<comment type="caution">
    <text evidence="8">The sequence shown here is derived from an EMBL/GenBank/DDBJ whole genome shotgun (WGS) entry which is preliminary data.</text>
</comment>
<evidence type="ECO:0000256" key="1">
    <source>
        <dbReference type="ARBA" id="ARBA00004123"/>
    </source>
</evidence>
<keyword evidence="4" id="KW-0804">Transcription</keyword>
<keyword evidence="5" id="KW-0539">Nucleus</keyword>
<feature type="coiled-coil region" evidence="6">
    <location>
        <begin position="138"/>
        <end position="169"/>
    </location>
</feature>
<dbReference type="SMART" id="SM01401">
    <property type="entry name" value="Sds3"/>
    <property type="match status" value="1"/>
</dbReference>
<name>A0AAN9T610_9HEMI</name>
<proteinExistence type="predicted"/>
<dbReference type="Pfam" id="PF08598">
    <property type="entry name" value="Sds3"/>
    <property type="match status" value="1"/>
</dbReference>
<evidence type="ECO:0008006" key="10">
    <source>
        <dbReference type="Google" id="ProtNLM"/>
    </source>
</evidence>
<dbReference type="GO" id="GO:0005654">
    <property type="term" value="C:nucleoplasm"/>
    <property type="evidence" value="ECO:0007669"/>
    <property type="project" value="UniProtKB-ARBA"/>
</dbReference>
<evidence type="ECO:0000313" key="9">
    <source>
        <dbReference type="Proteomes" id="UP001367676"/>
    </source>
</evidence>
<dbReference type="EMBL" id="JBBCAQ010000038">
    <property type="protein sequence ID" value="KAK7572061.1"/>
    <property type="molecule type" value="Genomic_DNA"/>
</dbReference>
<keyword evidence="2" id="KW-0678">Repressor</keyword>
<gene>
    <name evidence="8" type="ORF">V9T40_014533</name>
</gene>
<evidence type="ECO:0000256" key="6">
    <source>
        <dbReference type="SAM" id="Coils"/>
    </source>
</evidence>
<dbReference type="InterPro" id="IPR013907">
    <property type="entry name" value="Sds3"/>
</dbReference>
<accession>A0AAN9T610</accession>
<evidence type="ECO:0000256" key="3">
    <source>
        <dbReference type="ARBA" id="ARBA00023015"/>
    </source>
</evidence>
<keyword evidence="6" id="KW-0175">Coiled coil</keyword>